<dbReference type="EMBL" id="ML119712">
    <property type="protein sequence ID" value="RPA78319.1"/>
    <property type="molecule type" value="Genomic_DNA"/>
</dbReference>
<feature type="compositionally biased region" description="Low complexity" evidence="1">
    <location>
        <begin position="1"/>
        <end position="18"/>
    </location>
</feature>
<keyword evidence="3" id="KW-1185">Reference proteome</keyword>
<protein>
    <recommendedName>
        <fullName evidence="4">F-box domain-containing protein</fullName>
    </recommendedName>
</protein>
<accession>A0A3N4HXB1</accession>
<dbReference type="AlphaFoldDB" id="A0A3N4HXB1"/>
<dbReference type="Proteomes" id="UP000275078">
    <property type="component" value="Unassembled WGS sequence"/>
</dbReference>
<reference evidence="2 3" key="1">
    <citation type="journal article" date="2018" name="Nat. Ecol. Evol.">
        <title>Pezizomycetes genomes reveal the molecular basis of ectomycorrhizal truffle lifestyle.</title>
        <authorList>
            <person name="Murat C."/>
            <person name="Payen T."/>
            <person name="Noel B."/>
            <person name="Kuo A."/>
            <person name="Morin E."/>
            <person name="Chen J."/>
            <person name="Kohler A."/>
            <person name="Krizsan K."/>
            <person name="Balestrini R."/>
            <person name="Da Silva C."/>
            <person name="Montanini B."/>
            <person name="Hainaut M."/>
            <person name="Levati E."/>
            <person name="Barry K.W."/>
            <person name="Belfiori B."/>
            <person name="Cichocki N."/>
            <person name="Clum A."/>
            <person name="Dockter R.B."/>
            <person name="Fauchery L."/>
            <person name="Guy J."/>
            <person name="Iotti M."/>
            <person name="Le Tacon F."/>
            <person name="Lindquist E.A."/>
            <person name="Lipzen A."/>
            <person name="Malagnac F."/>
            <person name="Mello A."/>
            <person name="Molinier V."/>
            <person name="Miyauchi S."/>
            <person name="Poulain J."/>
            <person name="Riccioni C."/>
            <person name="Rubini A."/>
            <person name="Sitrit Y."/>
            <person name="Splivallo R."/>
            <person name="Traeger S."/>
            <person name="Wang M."/>
            <person name="Zifcakova L."/>
            <person name="Wipf D."/>
            <person name="Zambonelli A."/>
            <person name="Paolocci F."/>
            <person name="Nowrousian M."/>
            <person name="Ottonello S."/>
            <person name="Baldrian P."/>
            <person name="Spatafora J.W."/>
            <person name="Henrissat B."/>
            <person name="Nagy L.G."/>
            <person name="Aury J.M."/>
            <person name="Wincker P."/>
            <person name="Grigoriev I.V."/>
            <person name="Bonfante P."/>
            <person name="Martin F.M."/>
        </authorList>
    </citation>
    <scope>NUCLEOTIDE SEQUENCE [LARGE SCALE GENOMIC DNA]</scope>
    <source>
        <strain evidence="2 3">RN42</strain>
    </source>
</reference>
<sequence>MTEASTTSPPPTTTSAPARKTLPFPPELRLSIYAHLPPFTLLTLSHTSRSLHHELSTTNNQPLTLHAIPRIRDPSERALFKRLYETTRGEREGGWIVCDECYRVTTGRLIQRPARGASEVWWGPGCGCRGGMVMLLRIEL</sequence>
<gene>
    <name evidence="2" type="ORF">BJ508DRAFT_416569</name>
</gene>
<evidence type="ECO:0008006" key="4">
    <source>
        <dbReference type="Google" id="ProtNLM"/>
    </source>
</evidence>
<evidence type="ECO:0000313" key="2">
    <source>
        <dbReference type="EMBL" id="RPA78319.1"/>
    </source>
</evidence>
<organism evidence="2 3">
    <name type="scientific">Ascobolus immersus RN42</name>
    <dbReference type="NCBI Taxonomy" id="1160509"/>
    <lineage>
        <taxon>Eukaryota</taxon>
        <taxon>Fungi</taxon>
        <taxon>Dikarya</taxon>
        <taxon>Ascomycota</taxon>
        <taxon>Pezizomycotina</taxon>
        <taxon>Pezizomycetes</taxon>
        <taxon>Pezizales</taxon>
        <taxon>Ascobolaceae</taxon>
        <taxon>Ascobolus</taxon>
    </lineage>
</organism>
<feature type="region of interest" description="Disordered" evidence="1">
    <location>
        <begin position="1"/>
        <end position="22"/>
    </location>
</feature>
<dbReference type="CDD" id="cd09917">
    <property type="entry name" value="F-box_SF"/>
    <property type="match status" value="1"/>
</dbReference>
<evidence type="ECO:0000313" key="3">
    <source>
        <dbReference type="Proteomes" id="UP000275078"/>
    </source>
</evidence>
<evidence type="ECO:0000256" key="1">
    <source>
        <dbReference type="SAM" id="MobiDB-lite"/>
    </source>
</evidence>
<proteinExistence type="predicted"/>
<name>A0A3N4HXB1_ASCIM</name>